<organism evidence="1 2">
    <name type="scientific">Coniosporium uncinatum</name>
    <dbReference type="NCBI Taxonomy" id="93489"/>
    <lineage>
        <taxon>Eukaryota</taxon>
        <taxon>Fungi</taxon>
        <taxon>Dikarya</taxon>
        <taxon>Ascomycota</taxon>
        <taxon>Pezizomycotina</taxon>
        <taxon>Dothideomycetes</taxon>
        <taxon>Dothideomycetes incertae sedis</taxon>
        <taxon>Coniosporium</taxon>
    </lineage>
</organism>
<comment type="caution">
    <text evidence="1">The sequence shown here is derived from an EMBL/GenBank/DDBJ whole genome shotgun (WGS) entry which is preliminary data.</text>
</comment>
<reference evidence="1" key="1">
    <citation type="submission" date="2024-09" db="EMBL/GenBank/DDBJ databases">
        <title>Black Yeasts Isolated from many extreme environments.</title>
        <authorList>
            <person name="Coleine C."/>
            <person name="Stajich J.E."/>
            <person name="Selbmann L."/>
        </authorList>
    </citation>
    <scope>NUCLEOTIDE SEQUENCE</scope>
    <source>
        <strain evidence="1">CCFEE 5737</strain>
    </source>
</reference>
<proteinExistence type="predicted"/>
<dbReference type="Proteomes" id="UP001186974">
    <property type="component" value="Unassembled WGS sequence"/>
</dbReference>
<sequence length="965" mass="106513">MSASKGASTVHDHKDEDRMDVDARQGNTLSKRSASHVLQADTDEDAGSSESLKEDALTADDLTQLAKDVRRLTAEELKEVALLFEAEDPVYVDEDGTLKGYWEKVPQAVLRQVRQYLRDHNIEARRHLPPVQRWGAHQGTYMPKNARKPPQLDGTDELEGDEAMHKQLTPRISNTRMRRTGQRLTRDQIQPEATMEEDECEDADVVDSQDSADDSSDDFVGELAGNVDQGLEELGQRGRLVHSFAKRRRTSHSDKSYNKRQKMGTIAPLQRVYGLRQHRGAISAKSARGSRRKTSTSSSAAASASNMATEPNAVRTSGRAVSSGVDSHTAKPSKKTVRLHDKRYTVRPDLNNEDTQCSLNSTSLTTFAHRFRHVSLNNMSRNMMLIEPPVVLVQPSDHIYFLKQDGSRDPSRPFHSSLTGRHLRFHWLPYRISRHVTGTMLAEMIVAGAQLCDIMDRLDPYPFDSILRDQGSVARERELLKVSNMLSMRLTRWRQKGNMIIPGGAVRKHEPKKTKAQHLHNVTDIELSTLSSLSDEQMLVGVRYPYNSNTGRCVQAPAPKGRHEGEDALDPEGGNYQGVALVAPLPADLPDRWKAIYDAAGRPFPTLDDYIDSTGVFSGLPKPRYPFPQALTTPGRLNSENPAIPFQHQRTVNRIPPAASISGPSQTGAQIPQAAHTQSATFPTFHHGWSVTKDYIRATNAAAYAPSKRKRGNDEDATESDGVGPRKKRALTVKVVRTGRNSSEGGRTQTKQRRGTLRVRSRLTGTLGQLTAIQQAEEREDIESFEGDSSGGTARALTEDARSEEEVGAIGKAGSLAWASFAGTIASSSRASAQQQLTPDTLASMDTSPPTKRKRPSNNEKSEDNSRSKRTKRGEDAETHEEMLGPREMELDGYVNYPDFGTDEVYATTEGAGVGVVNHGGFGISQPSPVIGPLESEQGSDLFSHSASHNMVFLSLAHDWIFDAM</sequence>
<dbReference type="EMBL" id="JAWDJW010000020">
    <property type="protein sequence ID" value="KAK3082018.1"/>
    <property type="molecule type" value="Genomic_DNA"/>
</dbReference>
<keyword evidence="2" id="KW-1185">Reference proteome</keyword>
<evidence type="ECO:0000313" key="2">
    <source>
        <dbReference type="Proteomes" id="UP001186974"/>
    </source>
</evidence>
<gene>
    <name evidence="1" type="ORF">LTS18_007875</name>
</gene>
<evidence type="ECO:0000313" key="1">
    <source>
        <dbReference type="EMBL" id="KAK3082018.1"/>
    </source>
</evidence>
<protein>
    <submittedName>
        <fullName evidence="1">Uncharacterized protein</fullName>
    </submittedName>
</protein>
<accession>A0ACC3DZJ2</accession>
<name>A0ACC3DZJ2_9PEZI</name>